<comment type="caution">
    <text evidence="1">The sequence shown here is derived from an EMBL/GenBank/DDBJ whole genome shotgun (WGS) entry which is preliminary data.</text>
</comment>
<evidence type="ECO:0000313" key="1">
    <source>
        <dbReference type="EMBL" id="CAD2173603.1"/>
    </source>
</evidence>
<dbReference type="AlphaFoldDB" id="A0A6V7VFH1"/>
<sequence>MRQQTIGLVNKLFKLGERGRLFGVFIFQEKVNWRNALKYNELLKNDE</sequence>
<proteinExistence type="predicted"/>
<reference evidence="1 2" key="1">
    <citation type="submission" date="2020-08" db="EMBL/GenBank/DDBJ databases">
        <authorList>
            <person name="Koutsovoulos G."/>
            <person name="Danchin GJ E."/>
        </authorList>
    </citation>
    <scope>NUCLEOTIDE SEQUENCE [LARGE SCALE GENOMIC DNA]</scope>
</reference>
<organism evidence="1 2">
    <name type="scientific">Meloidogyne enterolobii</name>
    <name type="common">Root-knot nematode worm</name>
    <name type="synonym">Meloidogyne mayaguensis</name>
    <dbReference type="NCBI Taxonomy" id="390850"/>
    <lineage>
        <taxon>Eukaryota</taxon>
        <taxon>Metazoa</taxon>
        <taxon>Ecdysozoa</taxon>
        <taxon>Nematoda</taxon>
        <taxon>Chromadorea</taxon>
        <taxon>Rhabditida</taxon>
        <taxon>Tylenchina</taxon>
        <taxon>Tylenchomorpha</taxon>
        <taxon>Tylenchoidea</taxon>
        <taxon>Meloidogynidae</taxon>
        <taxon>Meloidogyninae</taxon>
        <taxon>Meloidogyne</taxon>
    </lineage>
</organism>
<protein>
    <submittedName>
        <fullName evidence="1">Uncharacterized protein</fullName>
    </submittedName>
</protein>
<accession>A0A6V7VFH1</accession>
<evidence type="ECO:0000313" key="2">
    <source>
        <dbReference type="Proteomes" id="UP000580250"/>
    </source>
</evidence>
<dbReference type="Proteomes" id="UP000580250">
    <property type="component" value="Unassembled WGS sequence"/>
</dbReference>
<gene>
    <name evidence="1" type="ORF">MENT_LOCUS25220</name>
</gene>
<dbReference type="EMBL" id="CAJEWN010000220">
    <property type="protein sequence ID" value="CAD2173603.1"/>
    <property type="molecule type" value="Genomic_DNA"/>
</dbReference>
<name>A0A6V7VFH1_MELEN</name>